<protein>
    <submittedName>
        <fullName evidence="4">Uncharacterized protein</fullName>
    </submittedName>
</protein>
<comment type="caution">
    <text evidence="4">The sequence shown here is derived from an EMBL/GenBank/DDBJ whole genome shotgun (WGS) entry which is preliminary data.</text>
</comment>
<name>A0A6A3YMR2_9STRA</name>
<reference evidence="6 7" key="1">
    <citation type="submission" date="2018-08" db="EMBL/GenBank/DDBJ databases">
        <title>Genomic investigation of the strawberry pathogen Phytophthora fragariae indicates pathogenicity is determined by transcriptional variation in three key races.</title>
        <authorList>
            <person name="Adams T.M."/>
            <person name="Armitage A.D."/>
            <person name="Sobczyk M.K."/>
            <person name="Bates H.J."/>
            <person name="Dunwell J.M."/>
            <person name="Nellist C.F."/>
            <person name="Harrison R.J."/>
        </authorList>
    </citation>
    <scope>NUCLEOTIDE SEQUENCE [LARGE SCALE GENOMIC DNA]</scope>
    <source>
        <strain evidence="5 6">A4</strain>
        <strain evidence="4 7">BC-1</strain>
        <strain evidence="3 8">NOV-5</strain>
        <strain evidence="2 9">NOV-71</strain>
    </source>
</reference>
<dbReference type="EMBL" id="QXFZ01000787">
    <property type="protein sequence ID" value="KAE9104809.1"/>
    <property type="molecule type" value="Genomic_DNA"/>
</dbReference>
<evidence type="ECO:0000313" key="4">
    <source>
        <dbReference type="EMBL" id="KAE9220368.1"/>
    </source>
</evidence>
<organism evidence="4 7">
    <name type="scientific">Phytophthora fragariae</name>
    <dbReference type="NCBI Taxonomy" id="53985"/>
    <lineage>
        <taxon>Eukaryota</taxon>
        <taxon>Sar</taxon>
        <taxon>Stramenopiles</taxon>
        <taxon>Oomycota</taxon>
        <taxon>Peronosporomycetes</taxon>
        <taxon>Peronosporales</taxon>
        <taxon>Peronosporaceae</taxon>
        <taxon>Phytophthora</taxon>
    </lineage>
</organism>
<gene>
    <name evidence="5" type="ORF">PF001_g9805</name>
    <name evidence="4" type="ORF">PF002_g15920</name>
    <name evidence="3" type="ORF">PF006_g12952</name>
    <name evidence="2" type="ORF">PF007_g13931</name>
</gene>
<proteinExistence type="predicted"/>
<dbReference type="EMBL" id="QXGD01000916">
    <property type="protein sequence ID" value="KAE9220368.1"/>
    <property type="molecule type" value="Genomic_DNA"/>
</dbReference>
<dbReference type="Proteomes" id="UP000440367">
    <property type="component" value="Unassembled WGS sequence"/>
</dbReference>
<evidence type="ECO:0000313" key="8">
    <source>
        <dbReference type="Proteomes" id="UP000440732"/>
    </source>
</evidence>
<dbReference type="Proteomes" id="UP000440732">
    <property type="component" value="Unassembled WGS sequence"/>
</dbReference>
<feature type="region of interest" description="Disordered" evidence="1">
    <location>
        <begin position="1"/>
        <end position="23"/>
    </location>
</feature>
<evidence type="ECO:0000313" key="6">
    <source>
        <dbReference type="Proteomes" id="UP000437068"/>
    </source>
</evidence>
<dbReference type="EMBL" id="QXGE01000480">
    <property type="protein sequence ID" value="KAE9311283.1"/>
    <property type="molecule type" value="Genomic_DNA"/>
</dbReference>
<accession>A0A6A3YMR2</accession>
<dbReference type="Proteomes" id="UP000437068">
    <property type="component" value="Unassembled WGS sequence"/>
</dbReference>
<sequence>MGVDGKTPKRSKTTARADTSAHKRMGVMPLNTLALHPTAIPVCELPLPVPTTVTSIQTGSTGKPPKCSKATARAELSASKSTSVTPLNTLAPIQQLELYLSNSCRPPLPLPWKNQRRYQVFLRR</sequence>
<dbReference type="Proteomes" id="UP000441208">
    <property type="component" value="Unassembled WGS sequence"/>
</dbReference>
<evidence type="ECO:0000313" key="9">
    <source>
        <dbReference type="Proteomes" id="UP000441208"/>
    </source>
</evidence>
<evidence type="ECO:0000313" key="2">
    <source>
        <dbReference type="EMBL" id="KAE9104809.1"/>
    </source>
</evidence>
<dbReference type="AlphaFoldDB" id="A0A6A3YMR2"/>
<evidence type="ECO:0000313" key="7">
    <source>
        <dbReference type="Proteomes" id="UP000440367"/>
    </source>
</evidence>
<evidence type="ECO:0000313" key="3">
    <source>
        <dbReference type="EMBL" id="KAE9141898.1"/>
    </source>
</evidence>
<evidence type="ECO:0000313" key="5">
    <source>
        <dbReference type="EMBL" id="KAE9311283.1"/>
    </source>
</evidence>
<evidence type="ECO:0000256" key="1">
    <source>
        <dbReference type="SAM" id="MobiDB-lite"/>
    </source>
</evidence>
<dbReference type="EMBL" id="QXGA01000748">
    <property type="protein sequence ID" value="KAE9141898.1"/>
    <property type="molecule type" value="Genomic_DNA"/>
</dbReference>